<keyword evidence="3" id="KW-1185">Reference proteome</keyword>
<accession>A0ABP9TIK5</accession>
<organism evidence="2 3">
    <name type="scientific">Paeniglutamicibacter antarcticus</name>
    <dbReference type="NCBI Taxonomy" id="494023"/>
    <lineage>
        <taxon>Bacteria</taxon>
        <taxon>Bacillati</taxon>
        <taxon>Actinomycetota</taxon>
        <taxon>Actinomycetes</taxon>
        <taxon>Micrococcales</taxon>
        <taxon>Micrococcaceae</taxon>
        <taxon>Paeniglutamicibacter</taxon>
    </lineage>
</organism>
<feature type="domain" description="Transposase IS4-like" evidence="1">
    <location>
        <begin position="109"/>
        <end position="366"/>
    </location>
</feature>
<evidence type="ECO:0000313" key="2">
    <source>
        <dbReference type="EMBL" id="GAA5225552.1"/>
    </source>
</evidence>
<dbReference type="NCBIfam" id="NF033559">
    <property type="entry name" value="transpos_IS1634"/>
    <property type="match status" value="1"/>
</dbReference>
<gene>
    <name evidence="2" type="ORF">GCM10025778_00820</name>
</gene>
<reference evidence="3" key="1">
    <citation type="journal article" date="2019" name="Int. J. Syst. Evol. Microbiol.">
        <title>The Global Catalogue of Microorganisms (GCM) 10K type strain sequencing project: providing services to taxonomists for standard genome sequencing and annotation.</title>
        <authorList>
            <consortium name="The Broad Institute Genomics Platform"/>
            <consortium name="The Broad Institute Genome Sequencing Center for Infectious Disease"/>
            <person name="Wu L."/>
            <person name="Ma J."/>
        </authorList>
    </citation>
    <scope>NUCLEOTIDE SEQUENCE [LARGE SCALE GENOMIC DNA]</scope>
    <source>
        <strain evidence="3">JCM 18952</strain>
    </source>
</reference>
<protein>
    <recommendedName>
        <fullName evidence="1">Transposase IS4-like domain-containing protein</fullName>
    </recommendedName>
</protein>
<name>A0ABP9TIK5_9MICC</name>
<evidence type="ECO:0000313" key="3">
    <source>
        <dbReference type="Proteomes" id="UP001501257"/>
    </source>
</evidence>
<dbReference type="InterPro" id="IPR002559">
    <property type="entry name" value="Transposase_11"/>
</dbReference>
<sequence length="470" mass="52647">MGLLAARICKPTSKLATLNWFTDTTLGTDLGPVTSDELYAAMDWLLTQQPRIEKQLARTHLGPEHNPEGLALFDLSSSWVTGTHNPLAKFGYSRDKKRGHEQIEYGMLATRAGLPIAVRVLPGNTSDPASFIQIASEIHDLAGVEDLVMVGDRGMITNARVQDLKKDTTFSWVTALRNTDIQKLAEDNGPLQMSLFDEQNLAEISHPKYPGERLIACRNPALATKRAHKRTSLLEATEEKLETIKKAVQAGRLKGAGKIGVKTGKVVGTYNMEKHFTLVITDETFTYERNEGTIKREADLDGIYVIRTNVPAQTMDAPEAVRTYKSLANVEKIFKTLKTRDLGIRPIRHYTEERTRAHVLLCMLAAHLTWHLRTVWAPLTFTDEDRPVLEEPVAKVNRSDAAARKASTRKLDDGTTATSYQDLLTHMGTRTRNTTRVPGTEKTFELLSLPTPRQQRAMDLIDHHTKTHRK</sequence>
<comment type="caution">
    <text evidence="2">The sequence shown here is derived from an EMBL/GenBank/DDBJ whole genome shotgun (WGS) entry which is preliminary data.</text>
</comment>
<evidence type="ECO:0000259" key="1">
    <source>
        <dbReference type="Pfam" id="PF01609"/>
    </source>
</evidence>
<dbReference type="EMBL" id="BAABLK010000003">
    <property type="protein sequence ID" value="GAA5225552.1"/>
    <property type="molecule type" value="Genomic_DNA"/>
</dbReference>
<dbReference type="PANTHER" id="PTHR34614">
    <property type="match status" value="1"/>
</dbReference>
<dbReference type="InterPro" id="IPR012337">
    <property type="entry name" value="RNaseH-like_sf"/>
</dbReference>
<proteinExistence type="predicted"/>
<dbReference type="InterPro" id="IPR047654">
    <property type="entry name" value="IS1634_transpos"/>
</dbReference>
<dbReference type="SUPFAM" id="SSF53098">
    <property type="entry name" value="Ribonuclease H-like"/>
    <property type="match status" value="1"/>
</dbReference>
<dbReference type="Pfam" id="PF01609">
    <property type="entry name" value="DDE_Tnp_1"/>
    <property type="match status" value="1"/>
</dbReference>
<dbReference type="Proteomes" id="UP001501257">
    <property type="component" value="Unassembled WGS sequence"/>
</dbReference>
<dbReference type="PANTHER" id="PTHR34614:SF2">
    <property type="entry name" value="TRANSPOSASE IS4-LIKE DOMAIN-CONTAINING PROTEIN"/>
    <property type="match status" value="1"/>
</dbReference>